<reference evidence="3 4" key="1">
    <citation type="submission" date="2022-04" db="EMBL/GenBank/DDBJ databases">
        <title>Diverse halophilic archaea isolated from saline environments.</title>
        <authorList>
            <person name="Cui H.-L."/>
        </authorList>
    </citation>
    <scope>NUCLEOTIDE SEQUENCE [LARGE SCALE GENOMIC DNA]</scope>
    <source>
        <strain evidence="3 4">XZYJT49</strain>
    </source>
</reference>
<feature type="compositionally biased region" description="Acidic residues" evidence="1">
    <location>
        <begin position="18"/>
        <end position="27"/>
    </location>
</feature>
<dbReference type="PANTHER" id="PTHR42831">
    <property type="entry name" value="FE-S PROTEIN MATURATION AUXILIARY FACTOR YITW"/>
    <property type="match status" value="1"/>
</dbReference>
<dbReference type="Proteomes" id="UP000830729">
    <property type="component" value="Chromosome"/>
</dbReference>
<evidence type="ECO:0000256" key="1">
    <source>
        <dbReference type="SAM" id="MobiDB-lite"/>
    </source>
</evidence>
<dbReference type="InterPro" id="IPR052339">
    <property type="entry name" value="Fe-S_Maturation_MIP18"/>
</dbReference>
<feature type="region of interest" description="Disordered" evidence="1">
    <location>
        <begin position="1"/>
        <end position="36"/>
    </location>
</feature>
<dbReference type="EMBL" id="CP096659">
    <property type="protein sequence ID" value="UPV74230.1"/>
    <property type="molecule type" value="Genomic_DNA"/>
</dbReference>
<keyword evidence="4" id="KW-1185">Reference proteome</keyword>
<feature type="domain" description="MIP18 family-like" evidence="2">
    <location>
        <begin position="79"/>
        <end position="153"/>
    </location>
</feature>
<dbReference type="PANTHER" id="PTHR42831:SF1">
    <property type="entry name" value="FE-S PROTEIN MATURATION AUXILIARY FACTOR YITW"/>
    <property type="match status" value="1"/>
</dbReference>
<sequence>MSSELPYDPEIPDLRENDPEDIEDDEIPGTGSVTGSGDAAIPGLDDCADPALCAYTEYVEGAEVEDLPATGEGAEGVEVDVWDALYGVEDPEMPVSIVDLGLVYGVEVTDRVDEGVHAEVLMTLTYSGCPARDMLTDEVERAVAGVEGVESVDLRLVWSPEWSIEMVTERGKADLNEFGLSV</sequence>
<accession>A0A8U0HTA2</accession>
<dbReference type="KEGG" id="halx:M0R89_17040"/>
<dbReference type="InterPro" id="IPR034904">
    <property type="entry name" value="FSCA_dom_sf"/>
</dbReference>
<dbReference type="Gene3D" id="3.30.300.130">
    <property type="entry name" value="Fe-S cluster assembly (FSCA)"/>
    <property type="match status" value="1"/>
</dbReference>
<dbReference type="SUPFAM" id="SSF117916">
    <property type="entry name" value="Fe-S cluster assembly (FSCA) domain-like"/>
    <property type="match status" value="1"/>
</dbReference>
<protein>
    <submittedName>
        <fullName evidence="3">Metal-sulfur cluster assembly factor</fullName>
    </submittedName>
</protein>
<name>A0A8U0HTA2_9EURY</name>
<evidence type="ECO:0000313" key="4">
    <source>
        <dbReference type="Proteomes" id="UP000830729"/>
    </source>
</evidence>
<gene>
    <name evidence="3" type="ORF">M0R89_17040</name>
</gene>
<dbReference type="Pfam" id="PF01883">
    <property type="entry name" value="FeS_assembly_P"/>
    <property type="match status" value="1"/>
</dbReference>
<evidence type="ECO:0000259" key="2">
    <source>
        <dbReference type="Pfam" id="PF01883"/>
    </source>
</evidence>
<organism evidence="3 4">
    <name type="scientific">Halorussus limi</name>
    <dbReference type="NCBI Taxonomy" id="2938695"/>
    <lineage>
        <taxon>Archaea</taxon>
        <taxon>Methanobacteriati</taxon>
        <taxon>Methanobacteriota</taxon>
        <taxon>Stenosarchaea group</taxon>
        <taxon>Halobacteria</taxon>
        <taxon>Halobacteriales</taxon>
        <taxon>Haladaptataceae</taxon>
        <taxon>Halorussus</taxon>
    </lineage>
</organism>
<dbReference type="AlphaFoldDB" id="A0A8U0HTA2"/>
<dbReference type="InterPro" id="IPR002744">
    <property type="entry name" value="MIP18-like"/>
</dbReference>
<dbReference type="NCBIfam" id="NF041868">
    <property type="entry name" value="paad_haloarch"/>
    <property type="match status" value="1"/>
</dbReference>
<proteinExistence type="predicted"/>
<evidence type="ECO:0000313" key="3">
    <source>
        <dbReference type="EMBL" id="UPV74230.1"/>
    </source>
</evidence>